<evidence type="ECO:0000313" key="12">
    <source>
        <dbReference type="Proteomes" id="UP001162060"/>
    </source>
</evidence>
<dbReference type="InterPro" id="IPR055065">
    <property type="entry name" value="OB_MCM10"/>
</dbReference>
<evidence type="ECO:0000256" key="4">
    <source>
        <dbReference type="ARBA" id="ARBA00022723"/>
    </source>
</evidence>
<evidence type="ECO:0000256" key="6">
    <source>
        <dbReference type="ARBA" id="ARBA00022833"/>
    </source>
</evidence>
<feature type="compositionally biased region" description="Polar residues" evidence="8">
    <location>
        <begin position="297"/>
        <end position="313"/>
    </location>
</feature>
<evidence type="ECO:0000256" key="2">
    <source>
        <dbReference type="ARBA" id="ARBA00009679"/>
    </source>
</evidence>
<feature type="compositionally biased region" description="Low complexity" evidence="8">
    <location>
        <begin position="32"/>
        <end position="43"/>
    </location>
</feature>
<dbReference type="Pfam" id="PF22379">
    <property type="entry name" value="OB_MCM10"/>
    <property type="match status" value="1"/>
</dbReference>
<protein>
    <recommendedName>
        <fullName evidence="13">Zinc finger Mcm10/DnaG-type domain-containing protein</fullName>
    </recommendedName>
</protein>
<evidence type="ECO:0008006" key="13">
    <source>
        <dbReference type="Google" id="ProtNLM"/>
    </source>
</evidence>
<dbReference type="GO" id="GO:0003697">
    <property type="term" value="F:single-stranded DNA binding"/>
    <property type="evidence" value="ECO:0007669"/>
    <property type="project" value="InterPro"/>
</dbReference>
<keyword evidence="6" id="KW-0862">Zinc</keyword>
<evidence type="ECO:0000256" key="1">
    <source>
        <dbReference type="ARBA" id="ARBA00004123"/>
    </source>
</evidence>
<keyword evidence="3" id="KW-0235">DNA replication</keyword>
<dbReference type="InterPro" id="IPR012340">
    <property type="entry name" value="NA-bd_OB-fold"/>
</dbReference>
<dbReference type="EMBL" id="CAKLBY020000067">
    <property type="protein sequence ID" value="CAK7923166.1"/>
    <property type="molecule type" value="Genomic_DNA"/>
</dbReference>
<dbReference type="GO" id="GO:0003688">
    <property type="term" value="F:DNA replication origin binding"/>
    <property type="evidence" value="ECO:0007669"/>
    <property type="project" value="TreeGrafter"/>
</dbReference>
<evidence type="ECO:0000259" key="9">
    <source>
        <dbReference type="Pfam" id="PF09329"/>
    </source>
</evidence>
<keyword evidence="7" id="KW-0539">Nucleus</keyword>
<evidence type="ECO:0000256" key="5">
    <source>
        <dbReference type="ARBA" id="ARBA00022771"/>
    </source>
</evidence>
<sequence length="439" mass="47600">MHDTNRDSRRPLAAPSQSWNWLDLSQQSGECSRNNWTSSSRSNAVQNQGSTQPQSKLLTRAPTTTTQSTPTPKTIRTDRENPVKTDTDAVEAFSKLRIADRTITTESLRQEMDGRTFIKLQHMDRVGKDTFTDGAVDWVTIGVLTRKTLSKPAANGSTFMVWGLSDLDGTELGIFLFGDAYNSHWKQTTGSIVAVLNAVLLPATEKNKFAFKVTQPAEVVKLGRAVDFGICKGTTSGEARCRLAVNTAKAQYCLHHIAANFMQAGRGRQQLNNATGSLRKTLFAGLAKTKNLSAGVYTSASSKSGNSGWNPTSAKKRKRNDAADAVLGVPTVLAASGAVVQRIRKDPTLSTTARGALGVRDKRPCGTVSLMDQLREPGASMNLAPRRFDAGSADATQPSSRAQKILSAVIAKNGKQLRQPKAKKVDMIHFMRTGSHVRK</sequence>
<accession>A0AAV1TLB0</accession>
<dbReference type="InterPro" id="IPR015408">
    <property type="entry name" value="Znf_Mcm10/DnaG"/>
</dbReference>
<dbReference type="AlphaFoldDB" id="A0AAV1TLB0"/>
<dbReference type="Pfam" id="PF09329">
    <property type="entry name" value="zf-primase"/>
    <property type="match status" value="1"/>
</dbReference>
<dbReference type="Proteomes" id="UP001162060">
    <property type="component" value="Unassembled WGS sequence"/>
</dbReference>
<reference evidence="11" key="1">
    <citation type="submission" date="2024-01" db="EMBL/GenBank/DDBJ databases">
        <authorList>
            <person name="Webb A."/>
        </authorList>
    </citation>
    <scope>NUCLEOTIDE SEQUENCE</scope>
    <source>
        <strain evidence="11">Pm1</strain>
    </source>
</reference>
<feature type="compositionally biased region" description="Basic and acidic residues" evidence="8">
    <location>
        <begin position="1"/>
        <end position="10"/>
    </location>
</feature>
<comment type="similarity">
    <text evidence="2">Belongs to the MCM10 family.</text>
</comment>
<comment type="subcellular location">
    <subcellularLocation>
        <location evidence="1">Nucleus</location>
    </subcellularLocation>
</comment>
<dbReference type="GO" id="GO:0008270">
    <property type="term" value="F:zinc ion binding"/>
    <property type="evidence" value="ECO:0007669"/>
    <property type="project" value="UniProtKB-KW"/>
</dbReference>
<feature type="region of interest" description="Disordered" evidence="8">
    <location>
        <begin position="297"/>
        <end position="321"/>
    </location>
</feature>
<feature type="compositionally biased region" description="Polar residues" evidence="8">
    <location>
        <begin position="15"/>
        <end position="31"/>
    </location>
</feature>
<dbReference type="GO" id="GO:0043596">
    <property type="term" value="C:nuclear replication fork"/>
    <property type="evidence" value="ECO:0007669"/>
    <property type="project" value="TreeGrafter"/>
</dbReference>
<gene>
    <name evidence="11" type="ORF">PM001_LOCUS8316</name>
</gene>
<dbReference type="GO" id="GO:0006270">
    <property type="term" value="P:DNA replication initiation"/>
    <property type="evidence" value="ECO:0007669"/>
    <property type="project" value="InterPro"/>
</dbReference>
<dbReference type="Gene3D" id="2.40.50.140">
    <property type="entry name" value="Nucleic acid-binding proteins"/>
    <property type="match status" value="1"/>
</dbReference>
<feature type="region of interest" description="Disordered" evidence="8">
    <location>
        <begin position="1"/>
        <end position="81"/>
    </location>
</feature>
<evidence type="ECO:0000256" key="7">
    <source>
        <dbReference type="ARBA" id="ARBA00023242"/>
    </source>
</evidence>
<dbReference type="InterPro" id="IPR040184">
    <property type="entry name" value="Mcm10"/>
</dbReference>
<evidence type="ECO:0000256" key="8">
    <source>
        <dbReference type="SAM" id="MobiDB-lite"/>
    </source>
</evidence>
<feature type="domain" description="Zinc finger Mcm10/DnaG-type" evidence="9">
    <location>
        <begin position="223"/>
        <end position="266"/>
    </location>
</feature>
<proteinExistence type="inferred from homology"/>
<evidence type="ECO:0000256" key="3">
    <source>
        <dbReference type="ARBA" id="ARBA00022705"/>
    </source>
</evidence>
<keyword evidence="4" id="KW-0479">Metal-binding</keyword>
<evidence type="ECO:0000259" key="10">
    <source>
        <dbReference type="Pfam" id="PF22379"/>
    </source>
</evidence>
<feature type="domain" description="MCM10 OB-fold" evidence="10">
    <location>
        <begin position="93"/>
        <end position="219"/>
    </location>
</feature>
<keyword evidence="5" id="KW-0863">Zinc-finger</keyword>
<evidence type="ECO:0000313" key="11">
    <source>
        <dbReference type="EMBL" id="CAK7923166.1"/>
    </source>
</evidence>
<name>A0AAV1TLB0_9STRA</name>
<dbReference type="PANTHER" id="PTHR13454:SF11">
    <property type="entry name" value="PROTEIN MCM10 HOMOLOG"/>
    <property type="match status" value="1"/>
</dbReference>
<comment type="caution">
    <text evidence="11">The sequence shown here is derived from an EMBL/GenBank/DDBJ whole genome shotgun (WGS) entry which is preliminary data.</text>
</comment>
<feature type="compositionally biased region" description="Polar residues" evidence="8">
    <location>
        <begin position="44"/>
        <end position="57"/>
    </location>
</feature>
<feature type="compositionally biased region" description="Low complexity" evidence="8">
    <location>
        <begin position="59"/>
        <end position="74"/>
    </location>
</feature>
<organism evidence="11 12">
    <name type="scientific">Peronospora matthiolae</name>
    <dbReference type="NCBI Taxonomy" id="2874970"/>
    <lineage>
        <taxon>Eukaryota</taxon>
        <taxon>Sar</taxon>
        <taxon>Stramenopiles</taxon>
        <taxon>Oomycota</taxon>
        <taxon>Peronosporomycetes</taxon>
        <taxon>Peronosporales</taxon>
        <taxon>Peronosporaceae</taxon>
        <taxon>Peronospora</taxon>
    </lineage>
</organism>
<dbReference type="PANTHER" id="PTHR13454">
    <property type="entry name" value="PROTEIN MCM10 HOMOLOG"/>
    <property type="match status" value="1"/>
</dbReference>